<dbReference type="Gene3D" id="3.40.1620.10">
    <property type="entry name" value="YefM-like domain"/>
    <property type="match status" value="1"/>
</dbReference>
<dbReference type="InterPro" id="IPR036165">
    <property type="entry name" value="YefM-like_sf"/>
</dbReference>
<dbReference type="Proteomes" id="UP000326837">
    <property type="component" value="Chromosome"/>
</dbReference>
<proteinExistence type="inferred from homology"/>
<dbReference type="RefSeq" id="WP_152097892.1">
    <property type="nucleotide sequence ID" value="NZ_AP021861.1"/>
</dbReference>
<accession>A0A5K7XBV7</accession>
<comment type="similarity">
    <text evidence="1 2">Belongs to the phD/YefM antitoxin family.</text>
</comment>
<organism evidence="3 4">
    <name type="scientific">Lacipirellula parvula</name>
    <dbReference type="NCBI Taxonomy" id="2650471"/>
    <lineage>
        <taxon>Bacteria</taxon>
        <taxon>Pseudomonadati</taxon>
        <taxon>Planctomycetota</taxon>
        <taxon>Planctomycetia</taxon>
        <taxon>Pirellulales</taxon>
        <taxon>Lacipirellulaceae</taxon>
        <taxon>Lacipirellula</taxon>
    </lineage>
</organism>
<evidence type="ECO:0000256" key="2">
    <source>
        <dbReference type="RuleBase" id="RU362080"/>
    </source>
</evidence>
<dbReference type="InterPro" id="IPR006442">
    <property type="entry name" value="Antitoxin_Phd/YefM"/>
</dbReference>
<dbReference type="KEGG" id="lpav:PLANPX_1428"/>
<dbReference type="Gene3D" id="6.10.250.330">
    <property type="match status" value="1"/>
</dbReference>
<protein>
    <recommendedName>
        <fullName evidence="2">Antitoxin</fullName>
    </recommendedName>
</protein>
<dbReference type="Pfam" id="PF02604">
    <property type="entry name" value="PhdYeFM_antitox"/>
    <property type="match status" value="1"/>
</dbReference>
<reference evidence="4" key="1">
    <citation type="submission" date="2019-10" db="EMBL/GenBank/DDBJ databases">
        <title>Lacipirellula parvula gen. nov., sp. nov., representing a lineage of planctomycetes widespread in freshwater anoxic habitats, and description of the family Lacipirellulaceae.</title>
        <authorList>
            <person name="Dedysh S.N."/>
            <person name="Kulichevskaya I.S."/>
            <person name="Beletsky A.V."/>
            <person name="Rakitin A.L."/>
            <person name="Mardanov A.V."/>
            <person name="Ivanova A.A."/>
            <person name="Saltykova V.X."/>
            <person name="Rijpstra W.I.C."/>
            <person name="Sinninghe Damste J.S."/>
            <person name="Ravin N.V."/>
        </authorList>
    </citation>
    <scope>NUCLEOTIDE SEQUENCE [LARGE SCALE GENOMIC DNA]</scope>
    <source>
        <strain evidence="4">PX69</strain>
    </source>
</reference>
<dbReference type="AlphaFoldDB" id="A0A5K7XBV7"/>
<evidence type="ECO:0000313" key="3">
    <source>
        <dbReference type="EMBL" id="BBO31816.1"/>
    </source>
</evidence>
<evidence type="ECO:0000256" key="1">
    <source>
        <dbReference type="ARBA" id="ARBA00009981"/>
    </source>
</evidence>
<dbReference type="NCBIfam" id="TIGR01552">
    <property type="entry name" value="phd_fam"/>
    <property type="match status" value="1"/>
</dbReference>
<gene>
    <name evidence="3" type="ORF">PLANPX_1428</name>
</gene>
<sequence>MQHPMNVIPVDSARQDFDGFVARVLATAEPVALSTSAGEQVVVMPLEEYEAWQETAYLLKSPANAAHLRQSITEASQGAFVDHELDEK</sequence>
<dbReference type="PANTHER" id="PTHR33713">
    <property type="entry name" value="ANTITOXIN YAFN-RELATED"/>
    <property type="match status" value="1"/>
</dbReference>
<comment type="function">
    <text evidence="2">Antitoxin component of a type II toxin-antitoxin (TA) system.</text>
</comment>
<dbReference type="EMBL" id="AP021861">
    <property type="protein sequence ID" value="BBO31816.1"/>
    <property type="molecule type" value="Genomic_DNA"/>
</dbReference>
<keyword evidence="4" id="KW-1185">Reference proteome</keyword>
<dbReference type="InterPro" id="IPR051405">
    <property type="entry name" value="phD/YefM_antitoxin"/>
</dbReference>
<dbReference type="SUPFAM" id="SSF143120">
    <property type="entry name" value="YefM-like"/>
    <property type="match status" value="1"/>
</dbReference>
<evidence type="ECO:0000313" key="4">
    <source>
        <dbReference type="Proteomes" id="UP000326837"/>
    </source>
</evidence>
<name>A0A5K7XBV7_9BACT</name>
<dbReference type="PANTHER" id="PTHR33713:SF6">
    <property type="entry name" value="ANTITOXIN YEFM"/>
    <property type="match status" value="1"/>
</dbReference>